<evidence type="ECO:0000313" key="4">
    <source>
        <dbReference type="Proteomes" id="UP000187209"/>
    </source>
</evidence>
<organism evidence="3 4">
    <name type="scientific">Stentor coeruleus</name>
    <dbReference type="NCBI Taxonomy" id="5963"/>
    <lineage>
        <taxon>Eukaryota</taxon>
        <taxon>Sar</taxon>
        <taxon>Alveolata</taxon>
        <taxon>Ciliophora</taxon>
        <taxon>Postciliodesmatophora</taxon>
        <taxon>Heterotrichea</taxon>
        <taxon>Heterotrichida</taxon>
        <taxon>Stentoridae</taxon>
        <taxon>Stentor</taxon>
    </lineage>
</organism>
<dbReference type="EMBL" id="MPUH01000041">
    <property type="protein sequence ID" value="OMJ93529.1"/>
    <property type="molecule type" value="Genomic_DNA"/>
</dbReference>
<dbReference type="InterPro" id="IPR002110">
    <property type="entry name" value="Ankyrin_rpt"/>
</dbReference>
<proteinExistence type="predicted"/>
<dbReference type="AlphaFoldDB" id="A0A1R2CWZ0"/>
<dbReference type="InterPro" id="IPR036770">
    <property type="entry name" value="Ankyrin_rpt-contain_sf"/>
</dbReference>
<accession>A0A1R2CWZ0</accession>
<name>A0A1R2CWZ0_9CILI</name>
<dbReference type="PROSITE" id="PS50088">
    <property type="entry name" value="ANK_REPEAT"/>
    <property type="match status" value="1"/>
</dbReference>
<keyword evidence="1" id="KW-0040">ANK repeat</keyword>
<gene>
    <name evidence="3" type="ORF">SteCoe_3507</name>
</gene>
<reference evidence="3 4" key="1">
    <citation type="submission" date="2016-11" db="EMBL/GenBank/DDBJ databases">
        <title>The macronuclear genome of Stentor coeruleus: a giant cell with tiny introns.</title>
        <authorList>
            <person name="Slabodnick M."/>
            <person name="Ruby J.G."/>
            <person name="Reiff S.B."/>
            <person name="Swart E.C."/>
            <person name="Gosai S."/>
            <person name="Prabakaran S."/>
            <person name="Witkowska E."/>
            <person name="Larue G.E."/>
            <person name="Fisher S."/>
            <person name="Freeman R.M."/>
            <person name="Gunawardena J."/>
            <person name="Chu W."/>
            <person name="Stover N.A."/>
            <person name="Gregory B.D."/>
            <person name="Nowacki M."/>
            <person name="Derisi J."/>
            <person name="Roy S.W."/>
            <person name="Marshall W.F."/>
            <person name="Sood P."/>
        </authorList>
    </citation>
    <scope>NUCLEOTIDE SEQUENCE [LARGE SCALE GENOMIC DNA]</scope>
    <source>
        <strain evidence="3">WM001</strain>
    </source>
</reference>
<evidence type="ECO:0000313" key="3">
    <source>
        <dbReference type="EMBL" id="OMJ93529.1"/>
    </source>
</evidence>
<keyword evidence="4" id="KW-1185">Reference proteome</keyword>
<feature type="region of interest" description="Disordered" evidence="2">
    <location>
        <begin position="1"/>
        <end position="20"/>
    </location>
</feature>
<dbReference type="OrthoDB" id="432281at2759"/>
<evidence type="ECO:0000256" key="1">
    <source>
        <dbReference type="PROSITE-ProRule" id="PRU00023"/>
    </source>
</evidence>
<comment type="caution">
    <text evidence="3">The sequence shown here is derived from an EMBL/GenBank/DDBJ whole genome shotgun (WGS) entry which is preliminary data.</text>
</comment>
<feature type="repeat" description="ANK" evidence="1">
    <location>
        <begin position="194"/>
        <end position="226"/>
    </location>
</feature>
<sequence>MDLITKSNFSTRKAQSTSRNIKISPPRFQKLPQSPRRFKLLSPRIEKRSKQSIRSVSPNIKNKEQENLSLPPTFSPKLHNHIFILQPDSPYDLKSKNMQRIETDLKKLLYRQELQKEEVFGKIADLRKNCGDLATTISLQTRIRQNQLRELSSDKKISHKKRAAFFRLVKSGDLIEIQGLLTLFPELIKDIDSTGQTALHWAARRYDKKMYNNLIEYGADPKAQDIAGRTPESILHRKSTNTTFFKVGYKQL</sequence>
<dbReference type="Pfam" id="PF00023">
    <property type="entry name" value="Ank"/>
    <property type="match status" value="1"/>
</dbReference>
<evidence type="ECO:0000256" key="2">
    <source>
        <dbReference type="SAM" id="MobiDB-lite"/>
    </source>
</evidence>
<dbReference type="Gene3D" id="1.25.40.20">
    <property type="entry name" value="Ankyrin repeat-containing domain"/>
    <property type="match status" value="1"/>
</dbReference>
<dbReference type="Proteomes" id="UP000187209">
    <property type="component" value="Unassembled WGS sequence"/>
</dbReference>
<feature type="region of interest" description="Disordered" evidence="2">
    <location>
        <begin position="46"/>
        <end position="72"/>
    </location>
</feature>
<dbReference type="PROSITE" id="PS50297">
    <property type="entry name" value="ANK_REP_REGION"/>
    <property type="match status" value="1"/>
</dbReference>
<protein>
    <submittedName>
        <fullName evidence="3">Uncharacterized protein</fullName>
    </submittedName>
</protein>
<dbReference type="SUPFAM" id="SSF48403">
    <property type="entry name" value="Ankyrin repeat"/>
    <property type="match status" value="1"/>
</dbReference>